<dbReference type="Gene3D" id="3.40.50.1820">
    <property type="entry name" value="alpha/beta hydrolase"/>
    <property type="match status" value="1"/>
</dbReference>
<gene>
    <name evidence="1" type="ORF">G3O08_06520</name>
</gene>
<keyword evidence="1" id="KW-0378">Hydrolase</keyword>
<comment type="caution">
    <text evidence="1">The sequence shown here is derived from an EMBL/GenBank/DDBJ whole genome shotgun (WGS) entry which is preliminary data.</text>
</comment>
<name>A0A7K3WQ52_9FLAO</name>
<evidence type="ECO:0000313" key="1">
    <source>
        <dbReference type="EMBL" id="NEN23151.1"/>
    </source>
</evidence>
<dbReference type="SUPFAM" id="SSF53474">
    <property type="entry name" value="alpha/beta-Hydrolases"/>
    <property type="match status" value="1"/>
</dbReference>
<protein>
    <submittedName>
        <fullName evidence="1">Alpha/beta hydrolase</fullName>
    </submittedName>
</protein>
<organism evidence="1 2">
    <name type="scientific">Cryomorpha ignava</name>
    <dbReference type="NCBI Taxonomy" id="101383"/>
    <lineage>
        <taxon>Bacteria</taxon>
        <taxon>Pseudomonadati</taxon>
        <taxon>Bacteroidota</taxon>
        <taxon>Flavobacteriia</taxon>
        <taxon>Flavobacteriales</taxon>
        <taxon>Cryomorphaceae</taxon>
        <taxon>Cryomorpha</taxon>
    </lineage>
</organism>
<sequence>MIKLLLTILLLAIVYFLGPSPKTPEYGSALSVIPENHTELQDFVNNQNALHTLKRGNEAKIVWNDPSIKSKTKVSILYLHGFSASRREGFPTHVRFAEKYGCNLYLARLSDHGIDTTDAMVQLTADRLWNSAKEAYAIAKNLGDEVVIMSTSTGGTLAIKLAATYPEIKGLINFSPNMEINDPAAFLLNDPWGLQIARLVFGGDFRTVEASDEYKKFWYSTYRLEAVVALEELVETIATNDTYREVHCPVFSGVYYRNEENQDPVIKVSAVRDMHKNLGTPADKNVLVEFPTANNHVIASDLQSGAVPEVFEAISAFAEEKLGMTKGGE</sequence>
<dbReference type="EMBL" id="JAAGVY010000008">
    <property type="protein sequence ID" value="NEN23151.1"/>
    <property type="molecule type" value="Genomic_DNA"/>
</dbReference>
<dbReference type="InterPro" id="IPR029058">
    <property type="entry name" value="AB_hydrolase_fold"/>
</dbReference>
<proteinExistence type="predicted"/>
<evidence type="ECO:0000313" key="2">
    <source>
        <dbReference type="Proteomes" id="UP000486602"/>
    </source>
</evidence>
<keyword evidence="2" id="KW-1185">Reference proteome</keyword>
<dbReference type="RefSeq" id="WP_163284080.1">
    <property type="nucleotide sequence ID" value="NZ_JAAGVY010000008.1"/>
</dbReference>
<accession>A0A7K3WQ52</accession>
<dbReference type="Proteomes" id="UP000486602">
    <property type="component" value="Unassembled WGS sequence"/>
</dbReference>
<dbReference type="AlphaFoldDB" id="A0A7K3WQ52"/>
<dbReference type="GO" id="GO:0016787">
    <property type="term" value="F:hydrolase activity"/>
    <property type="evidence" value="ECO:0007669"/>
    <property type="project" value="UniProtKB-KW"/>
</dbReference>
<reference evidence="1 2" key="1">
    <citation type="submission" date="2020-02" db="EMBL/GenBank/DDBJ databases">
        <title>Out from the shadows clarifying the taxonomy of the family Cryomorphaceae and related taxa by utilizing the GTDB taxonomic framework.</title>
        <authorList>
            <person name="Bowman J.P."/>
        </authorList>
    </citation>
    <scope>NUCLEOTIDE SEQUENCE [LARGE SCALE GENOMIC DNA]</scope>
    <source>
        <strain evidence="1 2">QSSC 1-22</strain>
    </source>
</reference>